<evidence type="ECO:0000256" key="1">
    <source>
        <dbReference type="SAM" id="MobiDB-lite"/>
    </source>
</evidence>
<feature type="compositionally biased region" description="Polar residues" evidence="1">
    <location>
        <begin position="762"/>
        <end position="772"/>
    </location>
</feature>
<feature type="region of interest" description="Disordered" evidence="1">
    <location>
        <begin position="293"/>
        <end position="324"/>
    </location>
</feature>
<gene>
    <name evidence="2" type="ORF">B0J11DRAFT_611747</name>
</gene>
<feature type="compositionally biased region" description="Polar residues" evidence="1">
    <location>
        <begin position="211"/>
        <end position="226"/>
    </location>
</feature>
<evidence type="ECO:0000313" key="3">
    <source>
        <dbReference type="Proteomes" id="UP000700596"/>
    </source>
</evidence>
<feature type="region of interest" description="Disordered" evidence="1">
    <location>
        <begin position="78"/>
        <end position="105"/>
    </location>
</feature>
<organism evidence="2 3">
    <name type="scientific">Dendryphion nanum</name>
    <dbReference type="NCBI Taxonomy" id="256645"/>
    <lineage>
        <taxon>Eukaryota</taxon>
        <taxon>Fungi</taxon>
        <taxon>Dikarya</taxon>
        <taxon>Ascomycota</taxon>
        <taxon>Pezizomycotina</taxon>
        <taxon>Dothideomycetes</taxon>
        <taxon>Pleosporomycetidae</taxon>
        <taxon>Pleosporales</taxon>
        <taxon>Torulaceae</taxon>
        <taxon>Dendryphion</taxon>
    </lineage>
</organism>
<feature type="compositionally biased region" description="Polar residues" evidence="1">
    <location>
        <begin position="32"/>
        <end position="48"/>
    </location>
</feature>
<comment type="caution">
    <text evidence="2">The sequence shown here is derived from an EMBL/GenBank/DDBJ whole genome shotgun (WGS) entry which is preliminary data.</text>
</comment>
<dbReference type="EMBL" id="JAGMWT010000002">
    <property type="protein sequence ID" value="KAH7135890.1"/>
    <property type="molecule type" value="Genomic_DNA"/>
</dbReference>
<feature type="region of interest" description="Disordered" evidence="1">
    <location>
        <begin position="842"/>
        <end position="892"/>
    </location>
</feature>
<dbReference type="Proteomes" id="UP000700596">
    <property type="component" value="Unassembled WGS sequence"/>
</dbReference>
<feature type="region of interest" description="Disordered" evidence="1">
    <location>
        <begin position="756"/>
        <end position="782"/>
    </location>
</feature>
<feature type="compositionally biased region" description="Pro residues" evidence="1">
    <location>
        <begin position="673"/>
        <end position="682"/>
    </location>
</feature>
<evidence type="ECO:0000313" key="2">
    <source>
        <dbReference type="EMBL" id="KAH7135890.1"/>
    </source>
</evidence>
<feature type="region of interest" description="Disordered" evidence="1">
    <location>
        <begin position="392"/>
        <end position="414"/>
    </location>
</feature>
<feature type="compositionally biased region" description="Gly residues" evidence="1">
    <location>
        <begin position="842"/>
        <end position="851"/>
    </location>
</feature>
<sequence>MIRLRQSEIDLTPTDVEETLRHMARRRAVIASTGSSQTVANPSYQSQPRLRRGPQHSRDTAMVQLGEIPVFLPHQVAESFSSPDDDDNEPKTIRSSPTDTTRFTNLSVTDSAPTISTIQPPCDGISEHSLHSPSRHLQLPFRLTQRDSSEVEASSAHLKHASDISAFGRTRNNTPEETTEIVTHSRLPEGTDGSTDLSSIVPKPTEPFGNLSEQQHNHGTSSLSYGQSSIFISPERDVHREHQRMSHTEPRPQPSRAAPRIRTMSSSSDPSQLHPLPPARRSQIFSAEDVFWTPSSHEGGTEHEDRFAGPTDNNPRSAPRLSFDERLRRHHRRIESIEGRYRDFFQRRCINQFEHNSITVNKDEGQDPSQRASEASSTSSLAYSYYELPASRYSSSNRSHSGDQLSQSQFDGAAPSRQFNRGAYYSIRPSQVRSTNAGLGRPLPERVSSFSSPNLLLPAGQHGLSPLPARPYTRAQGWPSPPTPSINLLPPGGFIEDDLDASDAIAQNIPSPLEMIEHSAISRLIRLGSVEAHGGLRSVSGNSAELQNSVARYPNQYHHHRGGPAPEGTYPGHRQDAHLRVPRVTHYADVRPHRVPERIPPPPRNSGRTRRDQRSSENVPVASFPHDARSQAHIPQGPTQRVSFGQYPRVSRDLSMRSAVRIERPPSTAPNRPSVPPPPTISPSPRDISNRSHPLPPYQRRLTVRSPLDHSRSDEANTEDVPSTTHNRADVFHARNSATLYPLRPQEDLHHHPHLSRYHSLRSASPFTSADQRPSPRDHAIVPPMHHRFSEHVPLEAHRRPPQIPARFASRRRISAQLANQENEGGVEERLMREELGRVGMRFGGLGGGNGNAEQEQEGERGGGLEVLDDTPPRVGRFERRVLESEGEVSRE</sequence>
<dbReference type="OrthoDB" id="3937309at2759"/>
<accession>A0A9P9IYR4</accession>
<protein>
    <submittedName>
        <fullName evidence="2">Uncharacterized protein</fullName>
    </submittedName>
</protein>
<feature type="region of interest" description="Disordered" evidence="1">
    <location>
        <begin position="555"/>
        <end position="574"/>
    </location>
</feature>
<feature type="region of interest" description="Disordered" evidence="1">
    <location>
        <begin position="168"/>
        <end position="226"/>
    </location>
</feature>
<feature type="compositionally biased region" description="Basic and acidic residues" evidence="1">
    <location>
        <begin position="587"/>
        <end position="597"/>
    </location>
</feature>
<reference evidence="2" key="1">
    <citation type="journal article" date="2021" name="Nat. Commun.">
        <title>Genetic determinants of endophytism in the Arabidopsis root mycobiome.</title>
        <authorList>
            <person name="Mesny F."/>
            <person name="Miyauchi S."/>
            <person name="Thiergart T."/>
            <person name="Pickel B."/>
            <person name="Atanasova L."/>
            <person name="Karlsson M."/>
            <person name="Huettel B."/>
            <person name="Barry K.W."/>
            <person name="Haridas S."/>
            <person name="Chen C."/>
            <person name="Bauer D."/>
            <person name="Andreopoulos W."/>
            <person name="Pangilinan J."/>
            <person name="LaButti K."/>
            <person name="Riley R."/>
            <person name="Lipzen A."/>
            <person name="Clum A."/>
            <person name="Drula E."/>
            <person name="Henrissat B."/>
            <person name="Kohler A."/>
            <person name="Grigoriev I.V."/>
            <person name="Martin F.M."/>
            <person name="Hacquard S."/>
        </authorList>
    </citation>
    <scope>NUCLEOTIDE SEQUENCE</scope>
    <source>
        <strain evidence="2">MPI-CAGE-CH-0243</strain>
    </source>
</reference>
<feature type="region of interest" description="Disordered" evidence="1">
    <location>
        <begin position="31"/>
        <end position="57"/>
    </location>
</feature>
<feature type="compositionally biased region" description="Basic and acidic residues" evidence="1">
    <location>
        <begin position="650"/>
        <end position="664"/>
    </location>
</feature>
<feature type="compositionally biased region" description="Basic and acidic residues" evidence="1">
    <location>
        <begin position="239"/>
        <end position="250"/>
    </location>
</feature>
<proteinExistence type="predicted"/>
<feature type="compositionally biased region" description="Basic and acidic residues" evidence="1">
    <location>
        <begin position="876"/>
        <end position="892"/>
    </location>
</feature>
<name>A0A9P9IYR4_9PLEO</name>
<feature type="region of interest" description="Disordered" evidence="1">
    <location>
        <begin position="359"/>
        <end position="378"/>
    </location>
</feature>
<feature type="compositionally biased region" description="Polar residues" evidence="1">
    <location>
        <begin position="93"/>
        <end position="105"/>
    </location>
</feature>
<dbReference type="AlphaFoldDB" id="A0A9P9IYR4"/>
<feature type="region of interest" description="Disordered" evidence="1">
    <location>
        <begin position="587"/>
        <end position="730"/>
    </location>
</feature>
<feature type="region of interest" description="Disordered" evidence="1">
    <location>
        <begin position="239"/>
        <end position="278"/>
    </location>
</feature>
<keyword evidence="3" id="KW-1185">Reference proteome</keyword>